<accession>A0A147HYH6</accession>
<dbReference type="RefSeq" id="WP_058756464.1">
    <property type="nucleotide sequence ID" value="NZ_LDTB01000058.1"/>
</dbReference>
<dbReference type="GO" id="GO:0016740">
    <property type="term" value="F:transferase activity"/>
    <property type="evidence" value="ECO:0007669"/>
    <property type="project" value="UniProtKB-KW"/>
</dbReference>
<reference evidence="1 2" key="1">
    <citation type="journal article" date="2016" name="Front. Microbiol.">
        <title>Genomic Resource of Rice Seed Associated Bacteria.</title>
        <authorList>
            <person name="Midha S."/>
            <person name="Bansal K."/>
            <person name="Sharma S."/>
            <person name="Kumar N."/>
            <person name="Patil P.P."/>
            <person name="Chaudhry V."/>
            <person name="Patil P.B."/>
        </authorList>
    </citation>
    <scope>NUCLEOTIDE SEQUENCE [LARGE SCALE GENOMIC DNA]</scope>
    <source>
        <strain evidence="1 2">NS334</strain>
    </source>
</reference>
<dbReference type="EMBL" id="LDTB01000058">
    <property type="protein sequence ID" value="KTT70009.1"/>
    <property type="molecule type" value="Genomic_DNA"/>
</dbReference>
<dbReference type="InterPro" id="IPR019004">
    <property type="entry name" value="YqeY/Aim41"/>
</dbReference>
<evidence type="ECO:0000313" key="2">
    <source>
        <dbReference type="Proteomes" id="UP000074310"/>
    </source>
</evidence>
<dbReference type="InterPro" id="IPR023168">
    <property type="entry name" value="GatB_Yqey_C_2"/>
</dbReference>
<dbReference type="OrthoDB" id="9788127at2"/>
<name>A0A147HYH6_9SPHN</name>
<dbReference type="PATRIC" id="fig|869719.3.peg.2678"/>
<dbReference type="InterPro" id="IPR003789">
    <property type="entry name" value="Asn/Gln_tRNA_amidoTrase-B-like"/>
</dbReference>
<protein>
    <submittedName>
        <fullName evidence="1">Aspartyl-tRNA amidotransferase</fullName>
    </submittedName>
</protein>
<dbReference type="AlphaFoldDB" id="A0A147HYH6"/>
<dbReference type="Pfam" id="PF09424">
    <property type="entry name" value="YqeY"/>
    <property type="match status" value="1"/>
</dbReference>
<dbReference type="InterPro" id="IPR042184">
    <property type="entry name" value="YqeY/Aim41_N"/>
</dbReference>
<comment type="caution">
    <text evidence="1">The sequence shown here is derived from an EMBL/GenBank/DDBJ whole genome shotgun (WGS) entry which is preliminary data.</text>
</comment>
<dbReference type="Gene3D" id="1.10.10.410">
    <property type="match status" value="1"/>
</dbReference>
<keyword evidence="2" id="KW-1185">Reference proteome</keyword>
<dbReference type="Proteomes" id="UP000074310">
    <property type="component" value="Unassembled WGS sequence"/>
</dbReference>
<dbReference type="Gene3D" id="1.10.1510.10">
    <property type="entry name" value="Uncharacterised protein YqeY/AIM41 PF09424, N-terminal domain"/>
    <property type="match status" value="1"/>
</dbReference>
<dbReference type="PANTHER" id="PTHR28055">
    <property type="entry name" value="ALTERED INHERITANCE OF MITOCHONDRIA PROTEIN 41, MITOCHONDRIAL"/>
    <property type="match status" value="1"/>
</dbReference>
<evidence type="ECO:0000313" key="1">
    <source>
        <dbReference type="EMBL" id="KTT70009.1"/>
    </source>
</evidence>
<gene>
    <name evidence="1" type="ORF">NS334_13430</name>
</gene>
<sequence length="150" mass="15997">MIRDDIKAAQIAAMKAGDKEARGTISLIQAAIKNRDIEARTGSAPTDDDALVIEVLQKMVKQRRESIAMYEQGGRAELAAAEAAEVAVIERFLPAQMSEEETRAAIEAIKADLGASGMKDMGRVMAELKARHATTLDMSKASGLVKAALA</sequence>
<dbReference type="PANTHER" id="PTHR28055:SF1">
    <property type="entry name" value="ALTERED INHERITANCE OF MITOCHONDRIA PROTEIN 41, MITOCHONDRIAL"/>
    <property type="match status" value="1"/>
</dbReference>
<dbReference type="SUPFAM" id="SSF89095">
    <property type="entry name" value="GatB/YqeY motif"/>
    <property type="match status" value="1"/>
</dbReference>
<keyword evidence="1" id="KW-0808">Transferase</keyword>
<proteinExistence type="predicted"/>
<dbReference type="GO" id="GO:0016884">
    <property type="term" value="F:carbon-nitrogen ligase activity, with glutamine as amido-N-donor"/>
    <property type="evidence" value="ECO:0007669"/>
    <property type="project" value="InterPro"/>
</dbReference>
<organism evidence="1 2">
    <name type="scientific">Sphingomonas endophytica</name>
    <dbReference type="NCBI Taxonomy" id="869719"/>
    <lineage>
        <taxon>Bacteria</taxon>
        <taxon>Pseudomonadati</taxon>
        <taxon>Pseudomonadota</taxon>
        <taxon>Alphaproteobacteria</taxon>
        <taxon>Sphingomonadales</taxon>
        <taxon>Sphingomonadaceae</taxon>
        <taxon>Sphingomonas</taxon>
    </lineage>
</organism>